<evidence type="ECO:0000256" key="2">
    <source>
        <dbReference type="ARBA" id="ARBA00012261"/>
    </source>
</evidence>
<dbReference type="GO" id="GO:0004479">
    <property type="term" value="F:methionyl-tRNA formyltransferase activity"/>
    <property type="evidence" value="ECO:0007669"/>
    <property type="project" value="UniProtKB-UniRule"/>
</dbReference>
<dbReference type="AlphaFoldDB" id="A0A7V4JPS9"/>
<dbReference type="InterPro" id="IPR044135">
    <property type="entry name" value="Met-tRNA-FMT_C"/>
</dbReference>
<dbReference type="EMBL" id="DTEI01000041">
    <property type="protein sequence ID" value="HGU15423.1"/>
    <property type="molecule type" value="Genomic_DNA"/>
</dbReference>
<proteinExistence type="inferred from homology"/>
<dbReference type="CDD" id="cd08646">
    <property type="entry name" value="FMT_core_Met-tRNA-FMT_N"/>
    <property type="match status" value="1"/>
</dbReference>
<dbReference type="InterPro" id="IPR001555">
    <property type="entry name" value="GART_AS"/>
</dbReference>
<evidence type="ECO:0000256" key="5">
    <source>
        <dbReference type="HAMAP-Rule" id="MF_00182"/>
    </source>
</evidence>
<evidence type="ECO:0000256" key="3">
    <source>
        <dbReference type="ARBA" id="ARBA00022679"/>
    </source>
</evidence>
<dbReference type="InterPro" id="IPR011034">
    <property type="entry name" value="Formyl_transferase-like_C_sf"/>
</dbReference>
<protein>
    <recommendedName>
        <fullName evidence="2 5">Methionyl-tRNA formyltransferase</fullName>
        <ecNumber evidence="2 5">2.1.2.9</ecNumber>
    </recommendedName>
</protein>
<dbReference type="SUPFAM" id="SSF53328">
    <property type="entry name" value="Formyltransferase"/>
    <property type="match status" value="1"/>
</dbReference>
<dbReference type="PROSITE" id="PS00373">
    <property type="entry name" value="GART"/>
    <property type="match status" value="1"/>
</dbReference>
<feature type="domain" description="Formyl transferase N-terminal" evidence="6">
    <location>
        <begin position="5"/>
        <end position="179"/>
    </location>
</feature>
<dbReference type="PANTHER" id="PTHR11138">
    <property type="entry name" value="METHIONYL-TRNA FORMYLTRANSFERASE"/>
    <property type="match status" value="1"/>
</dbReference>
<dbReference type="FunFam" id="3.40.50.12230:FF:000001">
    <property type="entry name" value="Methionyl-tRNA formyltransferase"/>
    <property type="match status" value="1"/>
</dbReference>
<dbReference type="Gene3D" id="3.40.50.12230">
    <property type="match status" value="1"/>
</dbReference>
<dbReference type="Pfam" id="PF00551">
    <property type="entry name" value="Formyl_trans_N"/>
    <property type="match status" value="1"/>
</dbReference>
<dbReference type="HAMAP" id="MF_00182">
    <property type="entry name" value="Formyl_trans"/>
    <property type="match status" value="1"/>
</dbReference>
<evidence type="ECO:0000256" key="1">
    <source>
        <dbReference type="ARBA" id="ARBA00010699"/>
    </source>
</evidence>
<sequence length="311" mass="34878">MKKYRIVFFGSPKFAIPSLEALYEKEEIVAVVTQPDKPKGRGLKPSPSPIKAWALLKGLKVLEPTRLKDLQFIKTLKDLSPDLIVVCAYGKIIPKEILEIPKFGCWNIHASLLPKYRGASPINWAILEGEKETGITIMLMDEGLDTGPILLQKKISISEEDDANSLSQKLAQLGKEAILFAIELHKKGKLKVTPQPEEGISYAPILKKEDGFFTFEEPAEKIEKKVKAFLPWPSAFTYYKNKLLKVFSAKAIPLKHEEKPGIILDINKEGILVATTKDAILLKEVQLESKKKISAYEFACGQRLKKGVPWN</sequence>
<evidence type="ECO:0000313" key="8">
    <source>
        <dbReference type="EMBL" id="HGU15423.1"/>
    </source>
</evidence>
<reference evidence="8" key="1">
    <citation type="journal article" date="2020" name="mSystems">
        <title>Genome- and Community-Level Interaction Insights into Carbon Utilization and Element Cycling Functions of Hydrothermarchaeota in Hydrothermal Sediment.</title>
        <authorList>
            <person name="Zhou Z."/>
            <person name="Liu Y."/>
            <person name="Xu W."/>
            <person name="Pan J."/>
            <person name="Luo Z.H."/>
            <person name="Li M."/>
        </authorList>
    </citation>
    <scope>NUCLEOTIDE SEQUENCE [LARGE SCALE GENOMIC DNA]</scope>
    <source>
        <strain evidence="8">SpSt-711</strain>
    </source>
</reference>
<dbReference type="InterPro" id="IPR002376">
    <property type="entry name" value="Formyl_transf_N"/>
</dbReference>
<evidence type="ECO:0000259" key="6">
    <source>
        <dbReference type="Pfam" id="PF00551"/>
    </source>
</evidence>
<accession>A0A7V4JPS9</accession>
<feature type="binding site" evidence="5">
    <location>
        <begin position="111"/>
        <end position="114"/>
    </location>
    <ligand>
        <name>(6S)-5,6,7,8-tetrahydrofolate</name>
        <dbReference type="ChEBI" id="CHEBI:57453"/>
    </ligand>
</feature>
<dbReference type="InterPro" id="IPR005793">
    <property type="entry name" value="Formyl_trans_C"/>
</dbReference>
<comment type="similarity">
    <text evidence="1 5">Belongs to the Fmt family.</text>
</comment>
<dbReference type="PANTHER" id="PTHR11138:SF5">
    <property type="entry name" value="METHIONYL-TRNA FORMYLTRANSFERASE, MITOCHONDRIAL"/>
    <property type="match status" value="1"/>
</dbReference>
<evidence type="ECO:0000256" key="4">
    <source>
        <dbReference type="ARBA" id="ARBA00022917"/>
    </source>
</evidence>
<keyword evidence="3 5" id="KW-0808">Transferase</keyword>
<dbReference type="InterPro" id="IPR041711">
    <property type="entry name" value="Met-tRNA-FMT_N"/>
</dbReference>
<comment type="caution">
    <text evidence="8">The sequence shown here is derived from an EMBL/GenBank/DDBJ whole genome shotgun (WGS) entry which is preliminary data.</text>
</comment>
<comment type="function">
    <text evidence="5">Attaches a formyl group to the free amino group of methionyl-tRNA(fMet). The formyl group appears to play a dual role in the initiator identity of N-formylmethionyl-tRNA by promoting its recognition by IF2 and preventing the misappropriation of this tRNA by the elongation apparatus.</text>
</comment>
<organism evidence="8">
    <name type="scientific">Thermodesulfobacterium geofontis</name>
    <dbReference type="NCBI Taxonomy" id="1295609"/>
    <lineage>
        <taxon>Bacteria</taxon>
        <taxon>Pseudomonadati</taxon>
        <taxon>Thermodesulfobacteriota</taxon>
        <taxon>Thermodesulfobacteria</taxon>
        <taxon>Thermodesulfobacteriales</taxon>
        <taxon>Thermodesulfobacteriaceae</taxon>
        <taxon>Thermodesulfobacterium</taxon>
    </lineage>
</organism>
<evidence type="ECO:0000259" key="7">
    <source>
        <dbReference type="Pfam" id="PF02911"/>
    </source>
</evidence>
<gene>
    <name evidence="5" type="primary">fmt</name>
    <name evidence="8" type="ORF">ENU91_02005</name>
</gene>
<feature type="domain" description="Formyl transferase C-terminal" evidence="7">
    <location>
        <begin position="206"/>
        <end position="302"/>
    </location>
</feature>
<dbReference type="SUPFAM" id="SSF50486">
    <property type="entry name" value="FMT C-terminal domain-like"/>
    <property type="match status" value="1"/>
</dbReference>
<keyword evidence="4 5" id="KW-0648">Protein biosynthesis</keyword>
<dbReference type="CDD" id="cd08704">
    <property type="entry name" value="Met_tRNA_FMT_C"/>
    <property type="match status" value="1"/>
</dbReference>
<dbReference type="NCBIfam" id="TIGR00460">
    <property type="entry name" value="fmt"/>
    <property type="match status" value="1"/>
</dbReference>
<dbReference type="Pfam" id="PF02911">
    <property type="entry name" value="Formyl_trans_C"/>
    <property type="match status" value="1"/>
</dbReference>
<dbReference type="GO" id="GO:0005829">
    <property type="term" value="C:cytosol"/>
    <property type="evidence" value="ECO:0007669"/>
    <property type="project" value="TreeGrafter"/>
</dbReference>
<dbReference type="EC" id="2.1.2.9" evidence="2 5"/>
<dbReference type="InterPro" id="IPR005794">
    <property type="entry name" value="Fmt"/>
</dbReference>
<comment type="catalytic activity">
    <reaction evidence="5">
        <text>L-methionyl-tRNA(fMet) + (6R)-10-formyltetrahydrofolate = N-formyl-L-methionyl-tRNA(fMet) + (6S)-5,6,7,8-tetrahydrofolate + H(+)</text>
        <dbReference type="Rhea" id="RHEA:24380"/>
        <dbReference type="Rhea" id="RHEA-COMP:9952"/>
        <dbReference type="Rhea" id="RHEA-COMP:9953"/>
        <dbReference type="ChEBI" id="CHEBI:15378"/>
        <dbReference type="ChEBI" id="CHEBI:57453"/>
        <dbReference type="ChEBI" id="CHEBI:78530"/>
        <dbReference type="ChEBI" id="CHEBI:78844"/>
        <dbReference type="ChEBI" id="CHEBI:195366"/>
        <dbReference type="EC" id="2.1.2.9"/>
    </reaction>
</comment>
<dbReference type="InterPro" id="IPR036477">
    <property type="entry name" value="Formyl_transf_N_sf"/>
</dbReference>
<name>A0A7V4JPS9_9BACT</name>